<evidence type="ECO:0000313" key="1">
    <source>
        <dbReference type="EMBL" id="OGE65353.1"/>
    </source>
</evidence>
<sequence>MLRELYPEVALTFSRTPEGRQLAVHNIDKFPRHWNQMRNGLDRNRWGMQVNTLSAISFHLPFPVAWESAAFPTVCVSGTGLGEVWISIENVRRSGELLDPAGNWEILSPSISGVTRLHRLRESREDLVGIPTIAIHPFLGSLRYEVGALRRYNILLGAGSDFLQVDADTRQSAEKESLKLRYVSDPRDNYSKDIASLKRSPDGWVITPSSRRYPTYPRAA</sequence>
<organism evidence="1 2">
    <name type="scientific">Candidatus Daviesbacteria bacterium RIFCSPLOWO2_01_FULL_40_24</name>
    <dbReference type="NCBI Taxonomy" id="1797787"/>
    <lineage>
        <taxon>Bacteria</taxon>
        <taxon>Candidatus Daviesiibacteriota</taxon>
    </lineage>
</organism>
<comment type="caution">
    <text evidence="1">The sequence shown here is derived from an EMBL/GenBank/DDBJ whole genome shotgun (WGS) entry which is preliminary data.</text>
</comment>
<dbReference type="AlphaFoldDB" id="A0A1F5MJ23"/>
<accession>A0A1F5MJ23</accession>
<dbReference type="EMBL" id="MFDO01000018">
    <property type="protein sequence ID" value="OGE65353.1"/>
    <property type="molecule type" value="Genomic_DNA"/>
</dbReference>
<protein>
    <submittedName>
        <fullName evidence="1">Uncharacterized protein</fullName>
    </submittedName>
</protein>
<name>A0A1F5MJ23_9BACT</name>
<reference evidence="1 2" key="1">
    <citation type="journal article" date="2016" name="Nat. Commun.">
        <title>Thousands of microbial genomes shed light on interconnected biogeochemical processes in an aquifer system.</title>
        <authorList>
            <person name="Anantharaman K."/>
            <person name="Brown C.T."/>
            <person name="Hug L.A."/>
            <person name="Sharon I."/>
            <person name="Castelle C.J."/>
            <person name="Probst A.J."/>
            <person name="Thomas B.C."/>
            <person name="Singh A."/>
            <person name="Wilkins M.J."/>
            <person name="Karaoz U."/>
            <person name="Brodie E.L."/>
            <person name="Williams K.H."/>
            <person name="Hubbard S.S."/>
            <person name="Banfield J.F."/>
        </authorList>
    </citation>
    <scope>NUCLEOTIDE SEQUENCE [LARGE SCALE GENOMIC DNA]</scope>
</reference>
<proteinExistence type="predicted"/>
<dbReference type="Proteomes" id="UP000178017">
    <property type="component" value="Unassembled WGS sequence"/>
</dbReference>
<gene>
    <name evidence="1" type="ORF">A3B49_00480</name>
</gene>
<evidence type="ECO:0000313" key="2">
    <source>
        <dbReference type="Proteomes" id="UP000178017"/>
    </source>
</evidence>